<accession>A0A6J6S5X1</accession>
<sequence length="197" mass="20737">MKKVLALVLALVVVAPTAAVAMGSGDKFSDAQTGLTYSVYKPSNTLGLKASKFSLLPCQPGQEEWLYVKYGGTARYLEIMQTMAKVKCSDPGVSKYLRVAKINGITAKVYVYCDPAKADSFAKCGVNDIARVGGYLIFTTKASKGLKGTEIQVQGIGGITYSQLLAVAKSFKTVAASGNTLTPVIPSETTDTTTVTG</sequence>
<organism evidence="2">
    <name type="scientific">freshwater metagenome</name>
    <dbReference type="NCBI Taxonomy" id="449393"/>
    <lineage>
        <taxon>unclassified sequences</taxon>
        <taxon>metagenomes</taxon>
        <taxon>ecological metagenomes</taxon>
    </lineage>
</organism>
<dbReference type="EMBL" id="CAFBRY010000011">
    <property type="protein sequence ID" value="CAB5142286.1"/>
    <property type="molecule type" value="Genomic_DNA"/>
</dbReference>
<reference evidence="2" key="1">
    <citation type="submission" date="2020-05" db="EMBL/GenBank/DDBJ databases">
        <authorList>
            <person name="Chiriac C."/>
            <person name="Salcher M."/>
            <person name="Ghai R."/>
            <person name="Kavagutti S V."/>
        </authorList>
    </citation>
    <scope>NUCLEOTIDE SEQUENCE</scope>
</reference>
<proteinExistence type="predicted"/>
<dbReference type="EMBL" id="CAFABC010000009">
    <property type="protein sequence ID" value="CAB4820779.1"/>
    <property type="molecule type" value="Genomic_DNA"/>
</dbReference>
<dbReference type="EMBL" id="CAEZYO010000018">
    <property type="protein sequence ID" value="CAB4730103.1"/>
    <property type="molecule type" value="Genomic_DNA"/>
</dbReference>
<evidence type="ECO:0000313" key="2">
    <source>
        <dbReference type="EMBL" id="CAB4730103.1"/>
    </source>
</evidence>
<evidence type="ECO:0000313" key="4">
    <source>
        <dbReference type="EMBL" id="CAB5142286.1"/>
    </source>
</evidence>
<evidence type="ECO:0000313" key="1">
    <source>
        <dbReference type="EMBL" id="CAB4336973.1"/>
    </source>
</evidence>
<protein>
    <submittedName>
        <fullName evidence="2">Unannotated protein</fullName>
    </submittedName>
</protein>
<dbReference type="EMBL" id="CAESAH010000013">
    <property type="protein sequence ID" value="CAB4336973.1"/>
    <property type="molecule type" value="Genomic_DNA"/>
</dbReference>
<evidence type="ECO:0000313" key="3">
    <source>
        <dbReference type="EMBL" id="CAB4820779.1"/>
    </source>
</evidence>
<name>A0A6J6S5X1_9ZZZZ</name>
<dbReference type="AlphaFoldDB" id="A0A6J6S5X1"/>
<gene>
    <name evidence="2" type="ORF">UFOPK2731_00774</name>
    <name evidence="3" type="ORF">UFOPK3161_00534</name>
    <name evidence="1" type="ORF">UFOPK3962_00660</name>
    <name evidence="4" type="ORF">UFOPK4427_00567</name>
</gene>